<feature type="compositionally biased region" description="Polar residues" evidence="1">
    <location>
        <begin position="134"/>
        <end position="144"/>
    </location>
</feature>
<feature type="compositionally biased region" description="Low complexity" evidence="1">
    <location>
        <begin position="76"/>
        <end position="86"/>
    </location>
</feature>
<feature type="compositionally biased region" description="Low complexity" evidence="1">
    <location>
        <begin position="22"/>
        <end position="31"/>
    </location>
</feature>
<feature type="compositionally biased region" description="Polar residues" evidence="1">
    <location>
        <begin position="108"/>
        <end position="119"/>
    </location>
</feature>
<feature type="compositionally biased region" description="Polar residues" evidence="1">
    <location>
        <begin position="64"/>
        <end position="75"/>
    </location>
</feature>
<feature type="region of interest" description="Disordered" evidence="1">
    <location>
        <begin position="108"/>
        <end position="194"/>
    </location>
</feature>
<feature type="compositionally biased region" description="Low complexity" evidence="1">
    <location>
        <begin position="120"/>
        <end position="129"/>
    </location>
</feature>
<dbReference type="WBParaSite" id="sdigi.contig52.g3042.t1">
    <property type="protein sequence ID" value="sdigi.contig52.g3042.t1"/>
    <property type="gene ID" value="sdigi.contig52.g3042"/>
</dbReference>
<organism evidence="2 3">
    <name type="scientific">Setaria digitata</name>
    <dbReference type="NCBI Taxonomy" id="48799"/>
    <lineage>
        <taxon>Eukaryota</taxon>
        <taxon>Metazoa</taxon>
        <taxon>Ecdysozoa</taxon>
        <taxon>Nematoda</taxon>
        <taxon>Chromadorea</taxon>
        <taxon>Rhabditida</taxon>
        <taxon>Spirurina</taxon>
        <taxon>Spiruromorpha</taxon>
        <taxon>Filarioidea</taxon>
        <taxon>Setariidae</taxon>
        <taxon>Setaria</taxon>
    </lineage>
</organism>
<reference evidence="3" key="1">
    <citation type="submission" date="2022-11" db="UniProtKB">
        <authorList>
            <consortium name="WormBaseParasite"/>
        </authorList>
    </citation>
    <scope>IDENTIFICATION</scope>
</reference>
<dbReference type="AlphaFoldDB" id="A0A915Q3E5"/>
<keyword evidence="2" id="KW-1185">Reference proteome</keyword>
<sequence>MSKIALQVAISKGYHASVHDLSSASSSSTAGAGAGAGAPAQQHPSTTPESHPLVLGGVPPLTAGGTQTSISLTAVSSPSGSSSAGGQRLDSTPHSVETPNQLLAAQQQDNVSDTGNNITSSHPSSTSLSCHFGEQQQQQSNGTANDYYIDNNMPKQQQQQQKQQHRNYGITVKPLSSSSSSLSPTANDRTATTTTKSPLLMMSLTKKRGIFPKPATNIMRAWLFHHLTFDLTSLYYLHTYKVVSGFIICCNLCSSLEMICKSYLTNQDGTDTVCDESLSMCGSLNDDGGRESVLSEGNTGSGGGSATGANKRKVPKVFSKEAITKFRAWLFQNLTVSFGTTE</sequence>
<feature type="region of interest" description="Disordered" evidence="1">
    <location>
        <begin position="289"/>
        <end position="310"/>
    </location>
</feature>
<evidence type="ECO:0000313" key="2">
    <source>
        <dbReference type="Proteomes" id="UP000887581"/>
    </source>
</evidence>
<name>A0A915Q3E5_9BILA</name>
<protein>
    <submittedName>
        <fullName evidence="3">Homeobox protein homothorax</fullName>
    </submittedName>
</protein>
<evidence type="ECO:0000313" key="3">
    <source>
        <dbReference type="WBParaSite" id="sdigi.contig52.g3042.t1"/>
    </source>
</evidence>
<accession>A0A915Q3E5</accession>
<dbReference type="Proteomes" id="UP000887581">
    <property type="component" value="Unplaced"/>
</dbReference>
<feature type="region of interest" description="Disordered" evidence="1">
    <location>
        <begin position="22"/>
        <end position="96"/>
    </location>
</feature>
<proteinExistence type="predicted"/>
<evidence type="ECO:0000256" key="1">
    <source>
        <dbReference type="SAM" id="MobiDB-lite"/>
    </source>
</evidence>